<dbReference type="Gene3D" id="1.10.510.10">
    <property type="entry name" value="Transferase(Phosphotransferase) domain 1"/>
    <property type="match status" value="1"/>
</dbReference>
<keyword evidence="6 9" id="KW-0067">ATP-binding</keyword>
<dbReference type="GO" id="GO:0005737">
    <property type="term" value="C:cytoplasm"/>
    <property type="evidence" value="ECO:0007669"/>
    <property type="project" value="TreeGrafter"/>
</dbReference>
<reference evidence="11 12" key="1">
    <citation type="submission" date="2021-06" db="EMBL/GenBank/DDBJ databases">
        <title>Caerostris darwini draft genome.</title>
        <authorList>
            <person name="Kono N."/>
            <person name="Arakawa K."/>
        </authorList>
    </citation>
    <scope>NUCLEOTIDE SEQUENCE [LARGE SCALE GENOMIC DNA]</scope>
</reference>
<evidence type="ECO:0000256" key="4">
    <source>
        <dbReference type="ARBA" id="ARBA00022741"/>
    </source>
</evidence>
<dbReference type="InterPro" id="IPR011009">
    <property type="entry name" value="Kinase-like_dom_sf"/>
</dbReference>
<dbReference type="SUPFAM" id="SSF56112">
    <property type="entry name" value="Protein kinase-like (PK-like)"/>
    <property type="match status" value="1"/>
</dbReference>
<dbReference type="InterPro" id="IPR024604">
    <property type="entry name" value="GSG2_C"/>
</dbReference>
<evidence type="ECO:0000256" key="8">
    <source>
        <dbReference type="ARBA" id="ARBA00048679"/>
    </source>
</evidence>
<dbReference type="GO" id="GO:0035556">
    <property type="term" value="P:intracellular signal transduction"/>
    <property type="evidence" value="ECO:0007669"/>
    <property type="project" value="TreeGrafter"/>
</dbReference>
<dbReference type="GO" id="GO:0005524">
    <property type="term" value="F:ATP binding"/>
    <property type="evidence" value="ECO:0007669"/>
    <property type="project" value="UniProtKB-UniRule"/>
</dbReference>
<feature type="domain" description="Protein kinase" evidence="10">
    <location>
        <begin position="517"/>
        <end position="862"/>
    </location>
</feature>
<dbReference type="PROSITE" id="PS50011">
    <property type="entry name" value="PROTEIN_KINASE_DOM"/>
    <property type="match status" value="1"/>
</dbReference>
<evidence type="ECO:0000313" key="11">
    <source>
        <dbReference type="EMBL" id="GIY73317.1"/>
    </source>
</evidence>
<protein>
    <recommendedName>
        <fullName evidence="1">non-specific serine/threonine protein kinase</fullName>
        <ecNumber evidence="1">2.7.11.1</ecNumber>
    </recommendedName>
</protein>
<dbReference type="PANTHER" id="PTHR24419">
    <property type="entry name" value="INTERLEUKIN-1 RECEPTOR-ASSOCIATED KINASE"/>
    <property type="match status" value="1"/>
</dbReference>
<evidence type="ECO:0000256" key="5">
    <source>
        <dbReference type="ARBA" id="ARBA00022777"/>
    </source>
</evidence>
<dbReference type="InterPro" id="IPR017441">
    <property type="entry name" value="Protein_kinase_ATP_BS"/>
</dbReference>
<name>A0AAV4VSS1_9ARAC</name>
<accession>A0AAV4VSS1</accession>
<dbReference type="EC" id="2.7.11.1" evidence="1"/>
<evidence type="ECO:0000256" key="7">
    <source>
        <dbReference type="ARBA" id="ARBA00047899"/>
    </source>
</evidence>
<comment type="catalytic activity">
    <reaction evidence="8">
        <text>L-seryl-[protein] + ATP = O-phospho-L-seryl-[protein] + ADP + H(+)</text>
        <dbReference type="Rhea" id="RHEA:17989"/>
        <dbReference type="Rhea" id="RHEA-COMP:9863"/>
        <dbReference type="Rhea" id="RHEA-COMP:11604"/>
        <dbReference type="ChEBI" id="CHEBI:15378"/>
        <dbReference type="ChEBI" id="CHEBI:29999"/>
        <dbReference type="ChEBI" id="CHEBI:30616"/>
        <dbReference type="ChEBI" id="CHEBI:83421"/>
        <dbReference type="ChEBI" id="CHEBI:456216"/>
        <dbReference type="EC" id="2.7.11.1"/>
    </reaction>
</comment>
<dbReference type="Gene3D" id="3.30.200.20">
    <property type="entry name" value="Phosphorylase Kinase, domain 1"/>
    <property type="match status" value="1"/>
</dbReference>
<feature type="binding site" evidence="9">
    <location>
        <position position="544"/>
    </location>
    <ligand>
        <name>ATP</name>
        <dbReference type="ChEBI" id="CHEBI:30616"/>
    </ligand>
</feature>
<dbReference type="AlphaFoldDB" id="A0AAV4VSS1"/>
<evidence type="ECO:0000256" key="3">
    <source>
        <dbReference type="ARBA" id="ARBA00022679"/>
    </source>
</evidence>
<proteinExistence type="predicted"/>
<evidence type="ECO:0000256" key="6">
    <source>
        <dbReference type="ARBA" id="ARBA00022840"/>
    </source>
</evidence>
<dbReference type="EMBL" id="BPLQ01013598">
    <property type="protein sequence ID" value="GIY73317.1"/>
    <property type="molecule type" value="Genomic_DNA"/>
</dbReference>
<dbReference type="SMART" id="SM00220">
    <property type="entry name" value="S_TKc"/>
    <property type="match status" value="1"/>
</dbReference>
<evidence type="ECO:0000256" key="1">
    <source>
        <dbReference type="ARBA" id="ARBA00012513"/>
    </source>
</evidence>
<comment type="catalytic activity">
    <reaction evidence="7">
        <text>L-threonyl-[protein] + ATP = O-phospho-L-threonyl-[protein] + ADP + H(+)</text>
        <dbReference type="Rhea" id="RHEA:46608"/>
        <dbReference type="Rhea" id="RHEA-COMP:11060"/>
        <dbReference type="Rhea" id="RHEA-COMP:11605"/>
        <dbReference type="ChEBI" id="CHEBI:15378"/>
        <dbReference type="ChEBI" id="CHEBI:30013"/>
        <dbReference type="ChEBI" id="CHEBI:30616"/>
        <dbReference type="ChEBI" id="CHEBI:61977"/>
        <dbReference type="ChEBI" id="CHEBI:456216"/>
        <dbReference type="EC" id="2.7.11.1"/>
    </reaction>
</comment>
<keyword evidence="5" id="KW-0418">Kinase</keyword>
<dbReference type="GO" id="GO:0000278">
    <property type="term" value="P:mitotic cell cycle"/>
    <property type="evidence" value="ECO:0007669"/>
    <property type="project" value="TreeGrafter"/>
</dbReference>
<dbReference type="PROSITE" id="PS00107">
    <property type="entry name" value="PROTEIN_KINASE_ATP"/>
    <property type="match status" value="1"/>
</dbReference>
<dbReference type="SMART" id="SM01331">
    <property type="entry name" value="DUF3635"/>
    <property type="match status" value="1"/>
</dbReference>
<evidence type="ECO:0000313" key="12">
    <source>
        <dbReference type="Proteomes" id="UP001054837"/>
    </source>
</evidence>
<organism evidence="11 12">
    <name type="scientific">Caerostris darwini</name>
    <dbReference type="NCBI Taxonomy" id="1538125"/>
    <lineage>
        <taxon>Eukaryota</taxon>
        <taxon>Metazoa</taxon>
        <taxon>Ecdysozoa</taxon>
        <taxon>Arthropoda</taxon>
        <taxon>Chelicerata</taxon>
        <taxon>Arachnida</taxon>
        <taxon>Araneae</taxon>
        <taxon>Araneomorphae</taxon>
        <taxon>Entelegynae</taxon>
        <taxon>Araneoidea</taxon>
        <taxon>Araneidae</taxon>
        <taxon>Caerostris</taxon>
    </lineage>
</organism>
<evidence type="ECO:0000259" key="10">
    <source>
        <dbReference type="PROSITE" id="PS50011"/>
    </source>
</evidence>
<keyword evidence="3" id="KW-0808">Transferase</keyword>
<dbReference type="GO" id="GO:0005634">
    <property type="term" value="C:nucleus"/>
    <property type="evidence" value="ECO:0007669"/>
    <property type="project" value="TreeGrafter"/>
</dbReference>
<dbReference type="Pfam" id="PF12330">
    <property type="entry name" value="Haspin_kinase"/>
    <property type="match status" value="1"/>
</dbReference>
<comment type="caution">
    <text evidence="11">The sequence shown here is derived from an EMBL/GenBank/DDBJ whole genome shotgun (WGS) entry which is preliminary data.</text>
</comment>
<dbReference type="GO" id="GO:0072354">
    <property type="term" value="F:histone H3T3 kinase activity"/>
    <property type="evidence" value="ECO:0007669"/>
    <property type="project" value="TreeGrafter"/>
</dbReference>
<evidence type="ECO:0000256" key="9">
    <source>
        <dbReference type="PROSITE-ProRule" id="PRU10141"/>
    </source>
</evidence>
<evidence type="ECO:0000256" key="2">
    <source>
        <dbReference type="ARBA" id="ARBA00022527"/>
    </source>
</evidence>
<dbReference type="PANTHER" id="PTHR24419:SF18">
    <property type="entry name" value="SERINE_THREONINE-PROTEIN KINASE HASPIN"/>
    <property type="match status" value="1"/>
</dbReference>
<sequence length="862" mass="97840">MVRIKCYGRVKTAVIDPSPKRKFFAENDSFQTCVLQDEKSSSYCNDARADHFLELSDTIQMDNLCCSLKSGKSTKKGLENVDKIKELSLNSKSDSFWAAMQPRWSSIYEHSLVIEKIENIEHLTNYDYESSLIAKKSVKNNKTSVNFELNKENQYSGKLLNPDICNMSKTLTTNEVACRSTSFIDLGGSEVVPKNFEDKISSHNVNASKISVVASVKNNRSSRGNLHKSREIHSKDKENLIISDKHKNVYDKLEISEVKKVAFLNDFSFSHATCKNLESDKIVTESRNANETLSSIAGMDKSKKKGRHSARTPESFSECVPSFFREKNKELFSSTPLSSRAPFHCVKAKMPKSDTSFNHSVQKIFTSCSPIITVKQKTEMSHQYDLNKISSGHFYNSLRDQSAEFLTKQSRFLSLSSFKNLSISQRKNKTHSSLSHKIVKSKGNSCHQLSRSCESVSEVWKKFPFAAISYNSFAMAVQTSLSDCIKETGFEFTLTKLLEFCDQTAVIPFKEIYDWRHITIRKIGEGSYGEVFSLVQNKLSSVVKIVPFSEDNSNHDLLSIESVLSEIKVSRCLSELRNNKSNKTKNFNNLKSVRIVKGCYPEKMLSAWDKFNAELTSYNLRPDLFNEQQFFAIIELEYGGKDLSCFVLRNAAEAESILKQTAISLAIAEEVHSFEHRDLHLGNILVERNKSKSISYVLRGQTFSIPSNGIVVTIIDFTLSRILDNGCIFYNDLAADESLFNQNGDAQFEVYRATRNHLNNEWHNCLLYSNVLWLIFLCVKFQEHEYSRSSSKKHLESLKNIELFKQNLQLCKSAFDALMACNICTSIPGNGHNSKRKQTMKGKLIDRKSFQKSTSNLTASVI</sequence>
<dbReference type="InterPro" id="IPR000719">
    <property type="entry name" value="Prot_kinase_dom"/>
</dbReference>
<gene>
    <name evidence="11" type="primary">Haspin</name>
    <name evidence="11" type="ORF">CDAR_530941</name>
</gene>
<keyword evidence="2" id="KW-0723">Serine/threonine-protein kinase</keyword>
<keyword evidence="4 9" id="KW-0547">Nucleotide-binding</keyword>
<keyword evidence="12" id="KW-1185">Reference proteome</keyword>
<dbReference type="Proteomes" id="UP001054837">
    <property type="component" value="Unassembled WGS sequence"/>
</dbReference>